<comment type="caution">
    <text evidence="1">The sequence shown here is derived from an EMBL/GenBank/DDBJ whole genome shotgun (WGS) entry which is preliminary data.</text>
</comment>
<evidence type="ECO:0000313" key="1">
    <source>
        <dbReference type="EMBL" id="DAD45063.1"/>
    </source>
</evidence>
<sequence length="90" mass="10123">MDWLIKFCSQLLLQHTEDLEEMKVAVNLVFVLLLLAVSSEVVRSGSPRLPFVMDFQGDQKYEIPCGECMTCCSCFTEPGGGKRCDICCEH</sequence>
<organism evidence="1 2">
    <name type="scientific">Nelumbo nucifera</name>
    <name type="common">Sacred lotus</name>
    <dbReference type="NCBI Taxonomy" id="4432"/>
    <lineage>
        <taxon>Eukaryota</taxon>
        <taxon>Viridiplantae</taxon>
        <taxon>Streptophyta</taxon>
        <taxon>Embryophyta</taxon>
        <taxon>Tracheophyta</taxon>
        <taxon>Spermatophyta</taxon>
        <taxon>Magnoliopsida</taxon>
        <taxon>Proteales</taxon>
        <taxon>Nelumbonaceae</taxon>
        <taxon>Nelumbo</taxon>
    </lineage>
</organism>
<reference evidence="1 2" key="1">
    <citation type="journal article" date="2020" name="Mol. Biol. Evol.">
        <title>Distinct Expression and Methylation Patterns for Genes with Different Fates following a Single Whole-Genome Duplication in Flowering Plants.</title>
        <authorList>
            <person name="Shi T."/>
            <person name="Rahmani R.S."/>
            <person name="Gugger P.F."/>
            <person name="Wang M."/>
            <person name="Li H."/>
            <person name="Zhang Y."/>
            <person name="Li Z."/>
            <person name="Wang Q."/>
            <person name="Van de Peer Y."/>
            <person name="Marchal K."/>
            <person name="Chen J."/>
        </authorList>
    </citation>
    <scope>NUCLEOTIDE SEQUENCE [LARGE SCALE GENOMIC DNA]</scope>
    <source>
        <tissue evidence="1">Leaf</tissue>
    </source>
</reference>
<keyword evidence="2" id="KW-1185">Reference proteome</keyword>
<dbReference type="AlphaFoldDB" id="A0A822ZK12"/>
<protein>
    <submittedName>
        <fullName evidence="1">Uncharacterized protein</fullName>
    </submittedName>
</protein>
<gene>
    <name evidence="1" type="ORF">HUJ06_003293</name>
</gene>
<evidence type="ECO:0000313" key="2">
    <source>
        <dbReference type="Proteomes" id="UP000607653"/>
    </source>
</evidence>
<name>A0A822ZK12_NELNU</name>
<dbReference type="EMBL" id="DUZY01000007">
    <property type="protein sequence ID" value="DAD45063.1"/>
    <property type="molecule type" value="Genomic_DNA"/>
</dbReference>
<accession>A0A822ZK12</accession>
<dbReference type="Proteomes" id="UP000607653">
    <property type="component" value="Unassembled WGS sequence"/>
</dbReference>
<proteinExistence type="predicted"/>